<proteinExistence type="predicted"/>
<keyword evidence="2" id="KW-1133">Transmembrane helix</keyword>
<reference evidence="3 4" key="1">
    <citation type="journal article" date="2019" name="Sci. Data">
        <title>Hybrid genome assembly and annotation of Danionella translucida.</title>
        <authorList>
            <person name="Kadobianskyi M."/>
            <person name="Schulze L."/>
            <person name="Schuelke M."/>
            <person name="Judkewitz B."/>
        </authorList>
    </citation>
    <scope>NUCLEOTIDE SEQUENCE [LARGE SCALE GENOMIC DNA]</scope>
    <source>
        <strain evidence="3 4">Bolton</strain>
    </source>
</reference>
<organism evidence="3 4">
    <name type="scientific">Danionella cerebrum</name>
    <dbReference type="NCBI Taxonomy" id="2873325"/>
    <lineage>
        <taxon>Eukaryota</taxon>
        <taxon>Metazoa</taxon>
        <taxon>Chordata</taxon>
        <taxon>Craniata</taxon>
        <taxon>Vertebrata</taxon>
        <taxon>Euteleostomi</taxon>
        <taxon>Actinopterygii</taxon>
        <taxon>Neopterygii</taxon>
        <taxon>Teleostei</taxon>
        <taxon>Ostariophysi</taxon>
        <taxon>Cypriniformes</taxon>
        <taxon>Danionidae</taxon>
        <taxon>Danioninae</taxon>
        <taxon>Danionella</taxon>
    </lineage>
</organism>
<gene>
    <name evidence="3" type="ORF">DNTS_016144</name>
</gene>
<feature type="transmembrane region" description="Helical" evidence="2">
    <location>
        <begin position="203"/>
        <end position="222"/>
    </location>
</feature>
<dbReference type="Proteomes" id="UP000316079">
    <property type="component" value="Unassembled WGS sequence"/>
</dbReference>
<comment type="caution">
    <text evidence="3">The sequence shown here is derived from an EMBL/GenBank/DDBJ whole genome shotgun (WGS) entry which is preliminary data.</text>
</comment>
<feature type="region of interest" description="Disordered" evidence="1">
    <location>
        <begin position="102"/>
        <end position="139"/>
    </location>
</feature>
<keyword evidence="2" id="KW-0472">Membrane</keyword>
<keyword evidence="2" id="KW-0812">Transmembrane</keyword>
<keyword evidence="4" id="KW-1185">Reference proteome</keyword>
<feature type="transmembrane region" description="Helical" evidence="2">
    <location>
        <begin position="147"/>
        <end position="168"/>
    </location>
</feature>
<name>A0A553Q8U2_9TELE</name>
<dbReference type="AlphaFoldDB" id="A0A553Q8U2"/>
<sequence length="223" mass="25369">MAHQDLVYFSDAPQRPLMWTNSSFLSIPTPPAPPSRNGRLWETVQELQQQVSLGAVMEAAEAEHRPSVASRLRQRRNVSDPVSAALRNRTLVLSNQRLTPNPFSALEEAPSPRERKRSLSPVKPVTSMLDRKPNPSHPAEDENMKHLWVFLTWICIYLLCRALLKLMLQHAADAYILCGFTRVMFSAVELLLFYCIYSDSGSLFIMSLLIVVPWCYITDMIIV</sequence>
<protein>
    <submittedName>
        <fullName evidence="3">Uncharacterized protein</fullName>
    </submittedName>
</protein>
<evidence type="ECO:0000256" key="2">
    <source>
        <dbReference type="SAM" id="Phobius"/>
    </source>
</evidence>
<evidence type="ECO:0000256" key="1">
    <source>
        <dbReference type="SAM" id="MobiDB-lite"/>
    </source>
</evidence>
<feature type="transmembrane region" description="Helical" evidence="2">
    <location>
        <begin position="174"/>
        <end position="196"/>
    </location>
</feature>
<accession>A0A553Q8U2</accession>
<evidence type="ECO:0000313" key="3">
    <source>
        <dbReference type="EMBL" id="TRY86349.1"/>
    </source>
</evidence>
<feature type="compositionally biased region" description="Basic and acidic residues" evidence="1">
    <location>
        <begin position="129"/>
        <end position="139"/>
    </location>
</feature>
<dbReference type="EMBL" id="SRMA01026226">
    <property type="protein sequence ID" value="TRY86349.1"/>
    <property type="molecule type" value="Genomic_DNA"/>
</dbReference>
<evidence type="ECO:0000313" key="4">
    <source>
        <dbReference type="Proteomes" id="UP000316079"/>
    </source>
</evidence>